<dbReference type="AlphaFoldDB" id="A0A143PH36"/>
<evidence type="ECO:0000259" key="1">
    <source>
        <dbReference type="PROSITE" id="PS50853"/>
    </source>
</evidence>
<dbReference type="SUPFAM" id="SSF50965">
    <property type="entry name" value="Galactose oxidase, central domain"/>
    <property type="match status" value="1"/>
</dbReference>
<dbReference type="Gene3D" id="2.60.40.10">
    <property type="entry name" value="Immunoglobulins"/>
    <property type="match status" value="3"/>
</dbReference>
<proteinExistence type="predicted"/>
<dbReference type="EMBL" id="CP015136">
    <property type="protein sequence ID" value="AMY07726.1"/>
    <property type="molecule type" value="Genomic_DNA"/>
</dbReference>
<sequence>MGQSLLTCARASALAIVVPGVQRVSQTLAVLVLLSTPGTGRAWAQASGAFTGAGHMAANRHSHTATRLPDGRVLIVGGDSLSSRYQARADRAISAELYDPSRRTFTATGNLTTPRAFHTATLLTDGRVLITGGQHDPPFYREVGSAELYDPSTGTFTATGIMVAARLYHSAVLLGSGKVLIVSGAEYRGKGAPLDLRAELYDPASGTFAATGTPVSINASTGEDYVHPTATLLQDGRVLVTWTSGLAELYDPRTGVFSATGSMIATREYEAGTQTLLANGTVLVTGGLVFGAIGSAEVYDPSTEAFRPTGTMTTRRGRHTATLLRDGTVLIAGANQEGWGALGSTELYDPETGVFSAGGSLATPRYWHTATLVDDGNVLMAGGIVGEWSTTGSAELYTAGRAAPVPVGPNTLHDWRASASGNKVPVIEPVPGARAASSSAVASAPAADGGEAAQPANLVATASGSGVVLTWIGPRGAAPVRYAISGGTAPHTSTLPVIVTADASNRYTIPALPPGSYYFTVFAVLADGLSPPSNEAGVAAAGSWSASGPPSGALAVIEDGFITATWTPAPGVDALYQVEIGGGPGRADAAVLTTTQPSVTYPAGATTSYVRVRAVRGATVSAPSNEVSVPATTVCTAAPLEPVLLPPSTINGETTISWLPAGGSRADYYRVVGAGPSGPTTITSPGAGTSLTAGLEPGTYDIRVAAINACGVGVASNVFIFTVPGKSGAN</sequence>
<organism evidence="2 3">
    <name type="scientific">Luteitalea pratensis</name>
    <dbReference type="NCBI Taxonomy" id="1855912"/>
    <lineage>
        <taxon>Bacteria</taxon>
        <taxon>Pseudomonadati</taxon>
        <taxon>Acidobacteriota</taxon>
        <taxon>Vicinamibacteria</taxon>
        <taxon>Vicinamibacterales</taxon>
        <taxon>Vicinamibacteraceae</taxon>
        <taxon>Luteitalea</taxon>
    </lineage>
</organism>
<dbReference type="InterPro" id="IPR006652">
    <property type="entry name" value="Kelch_1"/>
</dbReference>
<keyword evidence="3" id="KW-1185">Reference proteome</keyword>
<dbReference type="Gene3D" id="2.130.10.80">
    <property type="entry name" value="Galactose oxidase/kelch, beta-propeller"/>
    <property type="match status" value="4"/>
</dbReference>
<name>A0A143PH36_LUTPR</name>
<dbReference type="InterPro" id="IPR036116">
    <property type="entry name" value="FN3_sf"/>
</dbReference>
<dbReference type="InterPro" id="IPR011043">
    <property type="entry name" value="Gal_Oxase/kelch_b-propeller"/>
</dbReference>
<dbReference type="CDD" id="cd00063">
    <property type="entry name" value="FN3"/>
    <property type="match status" value="2"/>
</dbReference>
<dbReference type="PROSITE" id="PS50853">
    <property type="entry name" value="FN3"/>
    <property type="match status" value="2"/>
</dbReference>
<dbReference type="SUPFAM" id="SSF117281">
    <property type="entry name" value="Kelch motif"/>
    <property type="match status" value="1"/>
</dbReference>
<dbReference type="InterPro" id="IPR015915">
    <property type="entry name" value="Kelch-typ_b-propeller"/>
</dbReference>
<dbReference type="SMART" id="SM00060">
    <property type="entry name" value="FN3"/>
    <property type="match status" value="3"/>
</dbReference>
<dbReference type="PANTHER" id="PTHR32208:SF21">
    <property type="entry name" value="LOW QUALITY PROTEIN: ALDEHYDE OXIDASE GLOX-LIKE"/>
    <property type="match status" value="1"/>
</dbReference>
<dbReference type="KEGG" id="abac:LuPra_00906"/>
<dbReference type="STRING" id="1855912.LuPra_00906"/>
<evidence type="ECO:0000313" key="2">
    <source>
        <dbReference type="EMBL" id="AMY07726.1"/>
    </source>
</evidence>
<dbReference type="PANTHER" id="PTHR32208">
    <property type="entry name" value="SECRETED PROTEIN-RELATED"/>
    <property type="match status" value="1"/>
</dbReference>
<reference evidence="2 3" key="1">
    <citation type="journal article" date="2016" name="Genome Announc.">
        <title>First Complete Genome Sequence of a Subdivision 6 Acidobacterium Strain.</title>
        <authorList>
            <person name="Huang S."/>
            <person name="Vieira S."/>
            <person name="Bunk B."/>
            <person name="Riedel T."/>
            <person name="Sproer C."/>
            <person name="Overmann J."/>
        </authorList>
    </citation>
    <scope>NUCLEOTIDE SEQUENCE [LARGE SCALE GENOMIC DNA]</scope>
    <source>
        <strain evidence="3">DSM 100886 HEG_-6_39</strain>
    </source>
</reference>
<protein>
    <submittedName>
        <fullName evidence="2">Fibronectin type III domain protein</fullName>
    </submittedName>
</protein>
<dbReference type="SUPFAM" id="SSF49265">
    <property type="entry name" value="Fibronectin type III"/>
    <property type="match status" value="2"/>
</dbReference>
<dbReference type="Proteomes" id="UP000076079">
    <property type="component" value="Chromosome"/>
</dbReference>
<accession>A0A143PH36</accession>
<dbReference type="InterPro" id="IPR003961">
    <property type="entry name" value="FN3_dom"/>
</dbReference>
<feature type="domain" description="Fibronectin type-III" evidence="1">
    <location>
        <begin position="638"/>
        <end position="726"/>
    </location>
</feature>
<reference evidence="3" key="2">
    <citation type="submission" date="2016-04" db="EMBL/GenBank/DDBJ databases">
        <title>First Complete Genome Sequence of a Subdivision 6 Acidobacterium.</title>
        <authorList>
            <person name="Huang S."/>
            <person name="Vieira S."/>
            <person name="Bunk B."/>
            <person name="Riedel T."/>
            <person name="Sproeer C."/>
            <person name="Overmann J."/>
        </authorList>
    </citation>
    <scope>NUCLEOTIDE SEQUENCE [LARGE SCALE GENOMIC DNA]</scope>
    <source>
        <strain evidence="3">DSM 100886 HEG_-6_39</strain>
    </source>
</reference>
<dbReference type="InterPro" id="IPR013783">
    <property type="entry name" value="Ig-like_fold"/>
</dbReference>
<feature type="domain" description="Fibronectin type-III" evidence="1">
    <location>
        <begin position="454"/>
        <end position="543"/>
    </location>
</feature>
<gene>
    <name evidence="2" type="ORF">LuPra_00906</name>
</gene>
<evidence type="ECO:0000313" key="3">
    <source>
        <dbReference type="Proteomes" id="UP000076079"/>
    </source>
</evidence>
<dbReference type="SMART" id="SM00612">
    <property type="entry name" value="Kelch"/>
    <property type="match status" value="4"/>
</dbReference>
<dbReference type="InterPro" id="IPR037293">
    <property type="entry name" value="Gal_Oxidase_central_sf"/>
</dbReference>